<dbReference type="AlphaFoldDB" id="A0A7K1FGM7"/>
<dbReference type="Proteomes" id="UP000460221">
    <property type="component" value="Unassembled WGS sequence"/>
</dbReference>
<reference evidence="1 2" key="1">
    <citation type="submission" date="2019-11" db="EMBL/GenBank/DDBJ databases">
        <authorList>
            <person name="Jiang L.-Q."/>
        </authorList>
    </citation>
    <scope>NUCLEOTIDE SEQUENCE [LARGE SCALE GENOMIC DNA]</scope>
    <source>
        <strain evidence="1 2">YIM 132087</strain>
    </source>
</reference>
<name>A0A7K1FGM7_9ACTN</name>
<comment type="caution">
    <text evidence="1">The sequence shown here is derived from an EMBL/GenBank/DDBJ whole genome shotgun (WGS) entry which is preliminary data.</text>
</comment>
<sequence length="88" mass="9606">MSTIALQVVHRPAGDVENVRVFTPPLWAGPDHAYISGPGELNSVCGSCGRTLLRGLRDMHHIPGLLFVCPECRACNAIPGRPPTRRHR</sequence>
<dbReference type="EMBL" id="WLYK01000001">
    <property type="protein sequence ID" value="MTD13285.1"/>
    <property type="molecule type" value="Genomic_DNA"/>
</dbReference>
<organism evidence="1 2">
    <name type="scientific">Nakamurella alba</name>
    <dbReference type="NCBI Taxonomy" id="2665158"/>
    <lineage>
        <taxon>Bacteria</taxon>
        <taxon>Bacillati</taxon>
        <taxon>Actinomycetota</taxon>
        <taxon>Actinomycetes</taxon>
        <taxon>Nakamurellales</taxon>
        <taxon>Nakamurellaceae</taxon>
        <taxon>Nakamurella</taxon>
    </lineage>
</organism>
<gene>
    <name evidence="1" type="ORF">GIS00_04895</name>
</gene>
<keyword evidence="2" id="KW-1185">Reference proteome</keyword>
<accession>A0A7K1FGM7</accession>
<proteinExistence type="predicted"/>
<evidence type="ECO:0000313" key="1">
    <source>
        <dbReference type="EMBL" id="MTD13285.1"/>
    </source>
</evidence>
<dbReference type="RefSeq" id="WP_154767173.1">
    <property type="nucleotide sequence ID" value="NZ_WLYK01000001.1"/>
</dbReference>
<evidence type="ECO:0000313" key="2">
    <source>
        <dbReference type="Proteomes" id="UP000460221"/>
    </source>
</evidence>
<protein>
    <submittedName>
        <fullName evidence="1">Uncharacterized protein</fullName>
    </submittedName>
</protein>